<reference evidence="2" key="3">
    <citation type="submission" date="2022-01" db="EMBL/GenBank/DDBJ databases">
        <title>Novel bile acid biosynthetic pathways are enriched in the microbiome of centenarians.</title>
        <authorList>
            <person name="Sato Y."/>
            <person name="Atarashi K."/>
            <person name="Plichta R.D."/>
            <person name="Arai Y."/>
            <person name="Sasajima S."/>
            <person name="Kearney M.S."/>
            <person name="Suda W."/>
            <person name="Takeshita K."/>
            <person name="Sasaki T."/>
            <person name="Okamoto S."/>
            <person name="Skelly N.A."/>
            <person name="Okamura Y."/>
            <person name="Vlamakis H."/>
            <person name="Li Y."/>
            <person name="Tanoue T."/>
            <person name="Takei H."/>
            <person name="Nittono H."/>
            <person name="Narushima S."/>
            <person name="Irie J."/>
            <person name="Itoh H."/>
            <person name="Moriya K."/>
            <person name="Sugiura Y."/>
            <person name="Suematsu M."/>
            <person name="Moritoki N."/>
            <person name="Shibata S."/>
            <person name="Littman R.D."/>
            <person name="Fischbach A.M."/>
            <person name="Uwamino Y."/>
            <person name="Inoue T."/>
            <person name="Honda A."/>
            <person name="Hattori M."/>
            <person name="Murai T."/>
            <person name="Xavier J.R."/>
            <person name="Hirose N."/>
            <person name="Honda K."/>
        </authorList>
    </citation>
    <scope>NUCLEOTIDE SEQUENCE</scope>
    <source>
        <strain evidence="2">CE91-St55</strain>
    </source>
</reference>
<dbReference type="OrthoDB" id="1705555at2"/>
<dbReference type="EMBL" id="CYZE01000003">
    <property type="protein sequence ID" value="CUO06891.1"/>
    <property type="molecule type" value="Genomic_DNA"/>
</dbReference>
<dbReference type="EMBL" id="WNME01000009">
    <property type="protein sequence ID" value="MUB64412.1"/>
    <property type="molecule type" value="Genomic_DNA"/>
</dbReference>
<dbReference type="EMBL" id="BQNJ01000001">
    <property type="protein sequence ID" value="GKH00829.1"/>
    <property type="molecule type" value="Genomic_DNA"/>
</dbReference>
<gene>
    <name evidence="2" type="ORF">CE91St55_28100</name>
    <name evidence="1" type="ORF">ERS852407_01804</name>
    <name evidence="3" type="ORF">GNE07_15350</name>
</gene>
<dbReference type="Proteomes" id="UP000434223">
    <property type="component" value="Unassembled WGS sequence"/>
</dbReference>
<dbReference type="Proteomes" id="UP000095651">
    <property type="component" value="Unassembled WGS sequence"/>
</dbReference>
<sequence>MGKSGVITIESKDNQVYHDVAVLFKIYRSVSWRMQVQIGQVKHRFQKEYGTDVDQFLESIYQAGMDINDDEANIKSRVEAINSSNKFLKLIDEAVELMRKYHPQGERYYWILYYTYMSAYQPNNITEIINKLEPHLSQNVRINRSTYFRWRESALKAVEGILWGYEMESRMLLEHYRDTWVIDV</sequence>
<dbReference type="RefSeq" id="WP_006773551.1">
    <property type="nucleotide sequence ID" value="NZ_BQNJ01000001.1"/>
</dbReference>
<protein>
    <submittedName>
        <fullName evidence="1">Uncharacterized protein</fullName>
    </submittedName>
</protein>
<organism evidence="1 4">
    <name type="scientific">Hungatella hathewayi</name>
    <dbReference type="NCBI Taxonomy" id="154046"/>
    <lineage>
        <taxon>Bacteria</taxon>
        <taxon>Bacillati</taxon>
        <taxon>Bacillota</taxon>
        <taxon>Clostridia</taxon>
        <taxon>Lachnospirales</taxon>
        <taxon>Lachnospiraceae</taxon>
        <taxon>Hungatella</taxon>
    </lineage>
</organism>
<accession>A0A174C055</accession>
<reference evidence="1 4" key="1">
    <citation type="submission" date="2015-09" db="EMBL/GenBank/DDBJ databases">
        <authorList>
            <consortium name="Pathogen Informatics"/>
        </authorList>
    </citation>
    <scope>NUCLEOTIDE SEQUENCE [LARGE SCALE GENOMIC DNA]</scope>
    <source>
        <strain evidence="1 4">2789STDY5608850</strain>
    </source>
</reference>
<dbReference type="Proteomes" id="UP001055091">
    <property type="component" value="Unassembled WGS sequence"/>
</dbReference>
<evidence type="ECO:0000313" key="5">
    <source>
        <dbReference type="Proteomes" id="UP000434223"/>
    </source>
</evidence>
<proteinExistence type="predicted"/>
<evidence type="ECO:0000313" key="1">
    <source>
        <dbReference type="EMBL" id="CUO06891.1"/>
    </source>
</evidence>
<evidence type="ECO:0000313" key="4">
    <source>
        <dbReference type="Proteomes" id="UP000095651"/>
    </source>
</evidence>
<name>A0A174C055_9FIRM</name>
<evidence type="ECO:0000313" key="2">
    <source>
        <dbReference type="EMBL" id="GKH00829.1"/>
    </source>
</evidence>
<dbReference type="GeneID" id="93151689"/>
<dbReference type="AlphaFoldDB" id="A0A174C055"/>
<evidence type="ECO:0000313" key="3">
    <source>
        <dbReference type="EMBL" id="MUB64412.1"/>
    </source>
</evidence>
<reference evidence="3 5" key="2">
    <citation type="submission" date="2019-09" db="EMBL/GenBank/DDBJ databases">
        <title>Draft genome sequencing of Hungatella hathewayi 123Y-2.</title>
        <authorList>
            <person name="Lv Q."/>
            <person name="Li S."/>
        </authorList>
    </citation>
    <scope>NUCLEOTIDE SEQUENCE [LARGE SCALE GENOMIC DNA]</scope>
    <source>
        <strain evidence="3 5">123Y-2</strain>
    </source>
</reference>